<sequence>MALPDFSMRQLLEAGAHFGHQSHRWNPKMSPYIFGTRNNIHILDLSQSVPMLSRALQAVSDTVARGGRVLFVGTKRQAQDAIADAAKRSAQYYVNSRWLGGMLTNWKTISASIQRLRKVDELLSGGGTGLTKKERLMLARERDKLEKALGGIKDMGGTPDMIFVIDTNKEALAIKEAQRLGIPVAAIIDSNSDPDGITFPVPANDDAGRAIQLYCDLVARSAIDGISRASGDHGIDLGAAEAPVIIEEALLPVIAEAAAAEPAAADAGPAFELLTAPRGAPDDLMKLQGMGPELVQKLNDGGLFHFWQFAAMTPADVTKVDQDLKLAGRIERDGWVAQSRELADA</sequence>
<dbReference type="Pfam" id="PF00318">
    <property type="entry name" value="Ribosomal_S2"/>
    <property type="match status" value="1"/>
</dbReference>
<dbReference type="InterPro" id="IPR023591">
    <property type="entry name" value="Ribosomal_uS2_flav_dom_sf"/>
</dbReference>
<dbReference type="SUPFAM" id="SSF52313">
    <property type="entry name" value="Ribosomal protein S2"/>
    <property type="match status" value="1"/>
</dbReference>
<dbReference type="Proteomes" id="UP000037822">
    <property type="component" value="Unassembled WGS sequence"/>
</dbReference>
<gene>
    <name evidence="5" type="primary">rpsB</name>
    <name evidence="7" type="ORF">AE618_05135</name>
</gene>
<keyword evidence="2 5" id="KW-0689">Ribosomal protein</keyword>
<dbReference type="RefSeq" id="WP_054207940.1">
    <property type="nucleotide sequence ID" value="NZ_LGSZ01000022.1"/>
</dbReference>
<name>A0A0N0MCJ6_9HYPH</name>
<dbReference type="InterPro" id="IPR005706">
    <property type="entry name" value="Ribosomal_uS2_bac/mit/plastid"/>
</dbReference>
<comment type="similarity">
    <text evidence="1 5 6">Belongs to the universal ribosomal protein uS2 family.</text>
</comment>
<dbReference type="PRINTS" id="PR00395">
    <property type="entry name" value="RIBOSOMALS2"/>
</dbReference>
<evidence type="ECO:0000256" key="5">
    <source>
        <dbReference type="HAMAP-Rule" id="MF_00291"/>
    </source>
</evidence>
<proteinExistence type="inferred from homology"/>
<dbReference type="GO" id="GO:0003735">
    <property type="term" value="F:structural constituent of ribosome"/>
    <property type="evidence" value="ECO:0007669"/>
    <property type="project" value="InterPro"/>
</dbReference>
<evidence type="ECO:0000256" key="2">
    <source>
        <dbReference type="ARBA" id="ARBA00022980"/>
    </source>
</evidence>
<dbReference type="EMBL" id="LGSZ01000022">
    <property type="protein sequence ID" value="KPH82277.1"/>
    <property type="molecule type" value="Genomic_DNA"/>
</dbReference>
<dbReference type="NCBIfam" id="NF008966">
    <property type="entry name" value="PRK12311.1"/>
    <property type="match status" value="1"/>
</dbReference>
<keyword evidence="8" id="KW-1185">Reference proteome</keyword>
<dbReference type="CDD" id="cd01425">
    <property type="entry name" value="RPS2"/>
    <property type="match status" value="1"/>
</dbReference>
<dbReference type="HAMAP" id="MF_00291_B">
    <property type="entry name" value="Ribosomal_uS2_B"/>
    <property type="match status" value="1"/>
</dbReference>
<evidence type="ECO:0000313" key="8">
    <source>
        <dbReference type="Proteomes" id="UP000037822"/>
    </source>
</evidence>
<accession>A0A0N0MCJ6</accession>
<dbReference type="Gene3D" id="3.40.50.10490">
    <property type="entry name" value="Glucose-6-phosphate isomerase like protein, domain 1"/>
    <property type="match status" value="1"/>
</dbReference>
<dbReference type="OrthoDB" id="9808036at2"/>
<dbReference type="AlphaFoldDB" id="A0A0N0MCJ6"/>
<evidence type="ECO:0000256" key="4">
    <source>
        <dbReference type="ARBA" id="ARBA00035256"/>
    </source>
</evidence>
<dbReference type="Gene3D" id="1.10.287.610">
    <property type="entry name" value="Helix hairpin bin"/>
    <property type="match status" value="1"/>
</dbReference>
<evidence type="ECO:0000313" key="7">
    <source>
        <dbReference type="EMBL" id="KPH82277.1"/>
    </source>
</evidence>
<evidence type="ECO:0000256" key="6">
    <source>
        <dbReference type="RuleBase" id="RU003631"/>
    </source>
</evidence>
<keyword evidence="3 5" id="KW-0687">Ribonucleoprotein</keyword>
<evidence type="ECO:0000256" key="1">
    <source>
        <dbReference type="ARBA" id="ARBA00006242"/>
    </source>
</evidence>
<dbReference type="GO" id="GO:0006412">
    <property type="term" value="P:translation"/>
    <property type="evidence" value="ECO:0007669"/>
    <property type="project" value="UniProtKB-UniRule"/>
</dbReference>
<organism evidence="7 8">
    <name type="scientific">Bosea vaviloviae</name>
    <dbReference type="NCBI Taxonomy" id="1526658"/>
    <lineage>
        <taxon>Bacteria</taxon>
        <taxon>Pseudomonadati</taxon>
        <taxon>Pseudomonadota</taxon>
        <taxon>Alphaproteobacteria</taxon>
        <taxon>Hyphomicrobiales</taxon>
        <taxon>Boseaceae</taxon>
        <taxon>Bosea</taxon>
    </lineage>
</organism>
<comment type="caution">
    <text evidence="7">The sequence shown here is derived from an EMBL/GenBank/DDBJ whole genome shotgun (WGS) entry which is preliminary data.</text>
</comment>
<dbReference type="PANTHER" id="PTHR12534:SF0">
    <property type="entry name" value="SMALL RIBOSOMAL SUBUNIT PROTEIN US2M"/>
    <property type="match status" value="1"/>
</dbReference>
<dbReference type="GO" id="GO:0022627">
    <property type="term" value="C:cytosolic small ribosomal subunit"/>
    <property type="evidence" value="ECO:0007669"/>
    <property type="project" value="TreeGrafter"/>
</dbReference>
<dbReference type="InterPro" id="IPR001865">
    <property type="entry name" value="Ribosomal_uS2"/>
</dbReference>
<dbReference type="NCBIfam" id="TIGR01011">
    <property type="entry name" value="rpsB_bact"/>
    <property type="match status" value="1"/>
</dbReference>
<dbReference type="PANTHER" id="PTHR12534">
    <property type="entry name" value="30S RIBOSOMAL PROTEIN S2 PROKARYOTIC AND ORGANELLAR"/>
    <property type="match status" value="1"/>
</dbReference>
<dbReference type="FunFam" id="1.10.287.610:FF:000001">
    <property type="entry name" value="30S ribosomal protein S2"/>
    <property type="match status" value="1"/>
</dbReference>
<dbReference type="PATRIC" id="fig|1526658.3.peg.3370"/>
<dbReference type="InterPro" id="IPR018130">
    <property type="entry name" value="Ribosomal_uS2_CS"/>
</dbReference>
<protein>
    <recommendedName>
        <fullName evidence="4 5">Small ribosomal subunit protein uS2</fullName>
    </recommendedName>
</protein>
<dbReference type="PROSITE" id="PS00963">
    <property type="entry name" value="RIBOSOMAL_S2_2"/>
    <property type="match status" value="1"/>
</dbReference>
<dbReference type="PROSITE" id="PS00962">
    <property type="entry name" value="RIBOSOMAL_S2_1"/>
    <property type="match status" value="1"/>
</dbReference>
<evidence type="ECO:0000256" key="3">
    <source>
        <dbReference type="ARBA" id="ARBA00023274"/>
    </source>
</evidence>
<reference evidence="7 8" key="1">
    <citation type="submission" date="2015-07" db="EMBL/GenBank/DDBJ databases">
        <title>Whole genome sequencing of Bosea vaviloviae isolated from cave pool.</title>
        <authorList>
            <person name="Tan N.E.H."/>
            <person name="Lee Y.P."/>
            <person name="Gan H.M."/>
            <person name="Barton H."/>
            <person name="Savka M.A."/>
        </authorList>
    </citation>
    <scope>NUCLEOTIDE SEQUENCE [LARGE SCALE GENOMIC DNA]</scope>
    <source>
        <strain evidence="7 8">SD260</strain>
    </source>
</reference>